<keyword evidence="2" id="KW-1185">Reference proteome</keyword>
<sequence length="361" mass="39246">MSNTPGEGPAAGASPPTDADRAWTFEAVESVSRTFALSIELLEEPVASWVCTGYLLCRIADTVEDDPSIPPRERADLLETYDAVLDPEDPTDADDFLAAVAPHRPDDGGDDWAVVDRTPRVLAVFGSFDPTVRAAMREVVREMATGMAEFLREYADRGGLRLETVEELEEYCWYVAGTVGKLFSNLLAVHGTDGEADPEDARQFALLLQLVNIAKDVRDDYATENNVYLPGEWLREEGTDHESVADPDSADAVARVVRRVTDRAAGYAPGARRYLDTVPGDAGLLPAAALPYLLALATVRELDGRAREAVTSRGAVKIDRAEVKALYAAADGGLDHEELDRLAAAVREEPYRPPARSETDD</sequence>
<dbReference type="SUPFAM" id="SSF48576">
    <property type="entry name" value="Terpenoid synthases"/>
    <property type="match status" value="1"/>
</dbReference>
<dbReference type="SFLD" id="SFLDS00005">
    <property type="entry name" value="Isoprenoid_Synthase_Type_I"/>
    <property type="match status" value="1"/>
</dbReference>
<dbReference type="Pfam" id="PF00494">
    <property type="entry name" value="SQS_PSY"/>
    <property type="match status" value="1"/>
</dbReference>
<reference evidence="1 2" key="1">
    <citation type="journal article" date="2019" name="Int. J. Syst. Evol. Microbiol.">
        <title>The Global Catalogue of Microorganisms (GCM) 10K type strain sequencing project: providing services to taxonomists for standard genome sequencing and annotation.</title>
        <authorList>
            <consortium name="The Broad Institute Genomics Platform"/>
            <consortium name="The Broad Institute Genome Sequencing Center for Infectious Disease"/>
            <person name="Wu L."/>
            <person name="Ma J."/>
        </authorList>
    </citation>
    <scope>NUCLEOTIDE SEQUENCE [LARGE SCALE GENOMIC DNA]</scope>
    <source>
        <strain evidence="1 2">DT85</strain>
    </source>
</reference>
<organism evidence="1 2">
    <name type="scientific">Halosegnis marinus</name>
    <dbReference type="NCBI Taxonomy" id="3034023"/>
    <lineage>
        <taxon>Archaea</taxon>
        <taxon>Methanobacteriati</taxon>
        <taxon>Methanobacteriota</taxon>
        <taxon>Stenosarchaea group</taxon>
        <taxon>Halobacteria</taxon>
        <taxon>Halobacteriales</taxon>
        <taxon>Natronomonadaceae</taxon>
        <taxon>Halosegnis</taxon>
    </lineage>
</organism>
<protein>
    <submittedName>
        <fullName evidence="1">Squalene/phytoene synthase family protein</fullName>
    </submittedName>
</protein>
<dbReference type="RefSeq" id="WP_276236075.1">
    <property type="nucleotide sequence ID" value="NZ_CP119802.1"/>
</dbReference>
<dbReference type="InterPro" id="IPR002060">
    <property type="entry name" value="Squ/phyt_synthse"/>
</dbReference>
<dbReference type="Gene3D" id="1.10.600.10">
    <property type="entry name" value="Farnesyl Diphosphate Synthase"/>
    <property type="match status" value="1"/>
</dbReference>
<evidence type="ECO:0000313" key="2">
    <source>
        <dbReference type="Proteomes" id="UP001596398"/>
    </source>
</evidence>
<dbReference type="EMBL" id="JBHTAP010000001">
    <property type="protein sequence ID" value="MFC7235053.1"/>
    <property type="molecule type" value="Genomic_DNA"/>
</dbReference>
<name>A0ABD5ZNM2_9EURY</name>
<dbReference type="InterPro" id="IPR044844">
    <property type="entry name" value="Trans_IPPS_euk-type"/>
</dbReference>
<dbReference type="PANTHER" id="PTHR11626:SF2">
    <property type="entry name" value="SQUALENE SYNTHASE"/>
    <property type="match status" value="1"/>
</dbReference>
<evidence type="ECO:0000313" key="1">
    <source>
        <dbReference type="EMBL" id="MFC7235053.1"/>
    </source>
</evidence>
<proteinExistence type="predicted"/>
<comment type="caution">
    <text evidence="1">The sequence shown here is derived from an EMBL/GenBank/DDBJ whole genome shotgun (WGS) entry which is preliminary data.</text>
</comment>
<dbReference type="SFLD" id="SFLDG01018">
    <property type="entry name" value="Squalene/Phytoene_Synthase_Lik"/>
    <property type="match status" value="1"/>
</dbReference>
<dbReference type="GeneID" id="79266734"/>
<gene>
    <name evidence="1" type="ORF">ACFQJ4_06955</name>
</gene>
<dbReference type="AlphaFoldDB" id="A0ABD5ZNM2"/>
<accession>A0ABD5ZNM2</accession>
<dbReference type="PANTHER" id="PTHR11626">
    <property type="entry name" value="FARNESYL-DIPHOSPHATE FARNESYLTRANSFERASE"/>
    <property type="match status" value="1"/>
</dbReference>
<dbReference type="Proteomes" id="UP001596398">
    <property type="component" value="Unassembled WGS sequence"/>
</dbReference>
<dbReference type="InterPro" id="IPR008949">
    <property type="entry name" value="Isoprenoid_synthase_dom_sf"/>
</dbReference>